<dbReference type="Proteomes" id="UP000664857">
    <property type="component" value="Unassembled WGS sequence"/>
</dbReference>
<protein>
    <recommendedName>
        <fullName evidence="4">Beta-carotene 15,15'-monooxygenase</fullName>
    </recommendedName>
</protein>
<dbReference type="RefSeq" id="WP_206967096.1">
    <property type="nucleotide sequence ID" value="NZ_JAFLVX010000022.1"/>
</dbReference>
<evidence type="ECO:0000256" key="1">
    <source>
        <dbReference type="SAM" id="Phobius"/>
    </source>
</evidence>
<dbReference type="NCBIfam" id="NF038403">
    <property type="entry name" value="perm_prefix_1"/>
    <property type="match status" value="1"/>
</dbReference>
<keyword evidence="1" id="KW-0472">Membrane</keyword>
<feature type="transmembrane region" description="Helical" evidence="1">
    <location>
        <begin position="105"/>
        <end position="127"/>
    </location>
</feature>
<sequence length="312" mass="34807">MNTIKNYVETMFMNLPDTVELKELQDDILVNMEEKYQELIETGVSENETVGLVISEFGNIDEIMNELSIDQEKEEEAEVTTTPNLTTLSIDDIDSYVAMKRTTSVGIGMGVICCGIAASLIVAGVYFNSVILGVILSLFLIVAAIGLFIVNGLKHNAYDYLEKGFFLSNKNINYIKNEEKQFEKSFVLSLIIGVGLCIISAIPVLVGSQDADRILLYVCGTIITATIGCFFIIYGGMVKSAYGFLLENGFDSSLSEKDLAKKIYWKKFNDNFWLVIVAIYLLISFVFGIWELSWLIFPVAGVLSGIWMNEKR</sequence>
<dbReference type="EMBL" id="JAFLVX010000022">
    <property type="protein sequence ID" value="MBO0477277.1"/>
    <property type="molecule type" value="Genomic_DNA"/>
</dbReference>
<feature type="transmembrane region" description="Helical" evidence="1">
    <location>
        <begin position="133"/>
        <end position="153"/>
    </location>
</feature>
<organism evidence="2 3">
    <name type="scientific">Candidatus Vagococcus giribetii</name>
    <dbReference type="NCBI Taxonomy" id="2230876"/>
    <lineage>
        <taxon>Bacteria</taxon>
        <taxon>Bacillati</taxon>
        <taxon>Bacillota</taxon>
        <taxon>Bacilli</taxon>
        <taxon>Lactobacillales</taxon>
        <taxon>Enterococcaceae</taxon>
        <taxon>Vagococcus</taxon>
    </lineage>
</organism>
<reference evidence="2 3" key="1">
    <citation type="submission" date="2021-03" db="EMBL/GenBank/DDBJ databases">
        <title>Enterococcal diversity collection.</title>
        <authorList>
            <person name="Gilmore M.S."/>
            <person name="Schwartzman J."/>
            <person name="Van Tyne D."/>
            <person name="Martin M."/>
            <person name="Earl A.M."/>
            <person name="Manson A.L."/>
            <person name="Straub T."/>
            <person name="Salamzade R."/>
            <person name="Saavedra J."/>
            <person name="Lebreton F."/>
            <person name="Prichula J."/>
            <person name="Schaufler K."/>
            <person name="Gaca A."/>
            <person name="Sgardioli B."/>
            <person name="Wagenaar J."/>
            <person name="Strong T."/>
        </authorList>
    </citation>
    <scope>NUCLEOTIDE SEQUENCE [LARGE SCALE GENOMIC DNA]</scope>
    <source>
        <strain evidence="2 3">DIV0080</strain>
    </source>
</reference>
<feature type="transmembrane region" description="Helical" evidence="1">
    <location>
        <begin position="186"/>
        <end position="208"/>
    </location>
</feature>
<gene>
    <name evidence="2" type="ORF">DOK76_09350</name>
</gene>
<keyword evidence="1" id="KW-1133">Transmembrane helix</keyword>
<evidence type="ECO:0000313" key="3">
    <source>
        <dbReference type="Proteomes" id="UP000664857"/>
    </source>
</evidence>
<evidence type="ECO:0000313" key="2">
    <source>
        <dbReference type="EMBL" id="MBO0477277.1"/>
    </source>
</evidence>
<comment type="caution">
    <text evidence="2">The sequence shown here is derived from an EMBL/GenBank/DDBJ whole genome shotgun (WGS) entry which is preliminary data.</text>
</comment>
<keyword evidence="3" id="KW-1185">Reference proteome</keyword>
<dbReference type="InterPro" id="IPR047928">
    <property type="entry name" value="Perm_prefix_1"/>
</dbReference>
<keyword evidence="1" id="KW-0812">Transmembrane</keyword>
<proteinExistence type="predicted"/>
<accession>A0ABS3HU52</accession>
<name>A0ABS3HU52_9ENTE</name>
<feature type="transmembrane region" description="Helical" evidence="1">
    <location>
        <begin position="214"/>
        <end position="234"/>
    </location>
</feature>
<feature type="transmembrane region" description="Helical" evidence="1">
    <location>
        <begin position="271"/>
        <end position="287"/>
    </location>
</feature>
<evidence type="ECO:0008006" key="4">
    <source>
        <dbReference type="Google" id="ProtNLM"/>
    </source>
</evidence>